<gene>
    <name evidence="2" type="ORF">DHL47_05875</name>
</gene>
<accession>A0ABS5AWN4</accession>
<dbReference type="RefSeq" id="WP_209551237.1">
    <property type="nucleotide sequence ID" value="NZ_QFAY01000010.1"/>
</dbReference>
<evidence type="ECO:0000313" key="2">
    <source>
        <dbReference type="EMBL" id="MBP2620871.1"/>
    </source>
</evidence>
<evidence type="ECO:0000313" key="3">
    <source>
        <dbReference type="Proteomes" id="UP001519349"/>
    </source>
</evidence>
<feature type="transmembrane region" description="Helical" evidence="1">
    <location>
        <begin position="168"/>
        <end position="186"/>
    </location>
</feature>
<proteinExistence type="predicted"/>
<comment type="caution">
    <text evidence="2">The sequence shown here is derived from an EMBL/GenBank/DDBJ whole genome shotgun (WGS) entry which is preliminary data.</text>
</comment>
<keyword evidence="3" id="KW-1185">Reference proteome</keyword>
<feature type="transmembrane region" description="Helical" evidence="1">
    <location>
        <begin position="198"/>
        <end position="218"/>
    </location>
</feature>
<dbReference type="EMBL" id="QFAY01000010">
    <property type="protein sequence ID" value="MBP2620871.1"/>
    <property type="molecule type" value="Genomic_DNA"/>
</dbReference>
<keyword evidence="1" id="KW-0812">Transmembrane</keyword>
<dbReference type="Proteomes" id="UP001519349">
    <property type="component" value="Unassembled WGS sequence"/>
</dbReference>
<reference evidence="2 3" key="1">
    <citation type="submission" date="2018-05" db="EMBL/GenBank/DDBJ databases">
        <title>Draft genome sequence of Streptococcus panodentis CCUG 70867T.</title>
        <authorList>
            <person name="Salva-Serra F."/>
            <person name="Mendez V."/>
            <person name="Jaen-Luchoro D."/>
            <person name="Gonzales-Siles L."/>
            <person name="Karlsson R."/>
            <person name="Engstrom-Jakobsson H."/>
            <person name="Busquets A."/>
            <person name="Gomila M."/>
            <person name="Pineiro-Iglesias B."/>
            <person name="Bennasar-Figueras A."/>
            <person name="Seeger M."/>
            <person name="Moore E."/>
        </authorList>
    </citation>
    <scope>NUCLEOTIDE SEQUENCE [LARGE SCALE GENOMIC DNA]</scope>
    <source>
        <strain evidence="2 3">CCUG 70867</strain>
    </source>
</reference>
<feature type="transmembrane region" description="Helical" evidence="1">
    <location>
        <begin position="230"/>
        <end position="250"/>
    </location>
</feature>
<dbReference type="Pfam" id="PF05857">
    <property type="entry name" value="TraX"/>
    <property type="match status" value="1"/>
</dbReference>
<feature type="transmembrane region" description="Helical" evidence="1">
    <location>
        <begin position="137"/>
        <end position="162"/>
    </location>
</feature>
<dbReference type="InterPro" id="IPR008875">
    <property type="entry name" value="TraX"/>
</dbReference>
<protein>
    <submittedName>
        <fullName evidence="2">Beta-carotene 15,15'-monooxygenase</fullName>
    </submittedName>
</protein>
<feature type="transmembrane region" description="Helical" evidence="1">
    <location>
        <begin position="12"/>
        <end position="35"/>
    </location>
</feature>
<keyword evidence="1" id="KW-0472">Membrane</keyword>
<sequence>MKEKGLTAFQLKLAMALLMVFDHISVIPGLVPAGWEGVLHALTRCVGAAFAFLAVEGFLHTRSRLSYSLRLFFWAALMQTGNYILTLLFQEKGIYLTHNIFLTLACGVLMLGLFFGFSENSGAAKDRKRGLQLTAAVLILLAGLLICEGGMVLLPFMLLTYLFRNQLFFRNLAYIIWAGVLFAMSIQIYPTLQDTLSLLLYNSDWLFITVLPLIYLYNGRRGSRSIWSKYFFYVFYPAHLWLIAWLAFWVK</sequence>
<keyword evidence="1" id="KW-1133">Transmembrane helix</keyword>
<feature type="transmembrane region" description="Helical" evidence="1">
    <location>
        <begin position="71"/>
        <end position="89"/>
    </location>
</feature>
<organism evidence="2 3">
    <name type="scientific">Streptococcus panodentis</name>
    <dbReference type="NCBI Taxonomy" id="1581472"/>
    <lineage>
        <taxon>Bacteria</taxon>
        <taxon>Bacillati</taxon>
        <taxon>Bacillota</taxon>
        <taxon>Bacilli</taxon>
        <taxon>Lactobacillales</taxon>
        <taxon>Streptococcaceae</taxon>
        <taxon>Streptococcus</taxon>
    </lineage>
</organism>
<evidence type="ECO:0000256" key="1">
    <source>
        <dbReference type="SAM" id="Phobius"/>
    </source>
</evidence>
<feature type="transmembrane region" description="Helical" evidence="1">
    <location>
        <begin position="95"/>
        <end position="117"/>
    </location>
</feature>
<name>A0ABS5AWN4_9STRE</name>